<keyword evidence="2" id="KW-1185">Reference proteome</keyword>
<reference evidence="2" key="1">
    <citation type="submission" date="2024-04" db="EMBL/GenBank/DDBJ databases">
        <authorList>
            <person name="Shaw F."/>
            <person name="Minotto A."/>
        </authorList>
    </citation>
    <scope>NUCLEOTIDE SEQUENCE [LARGE SCALE GENOMIC DNA]</scope>
</reference>
<proteinExistence type="predicted"/>
<protein>
    <submittedName>
        <fullName evidence="1">Uncharacterized protein</fullName>
    </submittedName>
</protein>
<organism evidence="1 2">
    <name type="scientific">Somion occarium</name>
    <dbReference type="NCBI Taxonomy" id="3059160"/>
    <lineage>
        <taxon>Eukaryota</taxon>
        <taxon>Fungi</taxon>
        <taxon>Dikarya</taxon>
        <taxon>Basidiomycota</taxon>
        <taxon>Agaricomycotina</taxon>
        <taxon>Agaricomycetes</taxon>
        <taxon>Polyporales</taxon>
        <taxon>Cerrenaceae</taxon>
        <taxon>Somion</taxon>
    </lineage>
</organism>
<name>A0ABP1CF96_9APHY</name>
<dbReference type="Proteomes" id="UP001497453">
    <property type="component" value="Chromosome 1"/>
</dbReference>
<evidence type="ECO:0000313" key="2">
    <source>
        <dbReference type="Proteomes" id="UP001497453"/>
    </source>
</evidence>
<accession>A0ABP1CF96</accession>
<gene>
    <name evidence="1" type="ORF">GFSPODELE1_LOCUS238</name>
</gene>
<evidence type="ECO:0000313" key="1">
    <source>
        <dbReference type="EMBL" id="CAL1694293.1"/>
    </source>
</evidence>
<sequence>MWTFLSSEYPVSCPKLEALLECRALVTLDGSSEPRYSTFLLLGMVNIPRRLDSSSRYSLDSNIMVELSTVNGKATPQSVLVRVEAPKTIIMTQPLPRQFNIQSFADPGAFAGERRILTSEGVQLQEPSASGGPHDHGLGIPIDLIPGPHAIGIVWRAIEEIGTRDRYQLLAQGLRLPPASPDRTRVKRGLSSSKSLKAVQRVFIRS</sequence>
<dbReference type="EMBL" id="OZ037944">
    <property type="protein sequence ID" value="CAL1694293.1"/>
    <property type="molecule type" value="Genomic_DNA"/>
</dbReference>